<name>A0A2G5HMJ1_CERBT</name>
<dbReference type="EMBL" id="CP134187">
    <property type="protein sequence ID" value="WPB02492.1"/>
    <property type="molecule type" value="Genomic_DNA"/>
</dbReference>
<dbReference type="Proteomes" id="UP001302367">
    <property type="component" value="Chromosome 4"/>
</dbReference>
<dbReference type="Proteomes" id="UP000230605">
    <property type="component" value="Chromosome 4"/>
</dbReference>
<reference evidence="2 4" key="1">
    <citation type="submission" date="2015-10" db="EMBL/GenBank/DDBJ databases">
        <title>The cercosporin biosynthetic gene cluster was horizontally transferred to several fungal lineages and shown to be expanded in Cercospora beticola based on microsynteny with recipient genomes.</title>
        <authorList>
            <person name="De Jonge R."/>
            <person name="Ebert M.K."/>
            <person name="Suttle J.C."/>
            <person name="Jurick Ii W.M."/>
            <person name="Secor G.A."/>
            <person name="Thomma B.P."/>
            <person name="Van De Peer Y."/>
            <person name="Bolton M.D."/>
        </authorList>
    </citation>
    <scope>NUCLEOTIDE SEQUENCE [LARGE SCALE GENOMIC DNA]</scope>
    <source>
        <strain evidence="2 4">09-40</strain>
    </source>
</reference>
<dbReference type="AlphaFoldDB" id="A0A2G5HMJ1"/>
<organism evidence="2 4">
    <name type="scientific">Cercospora beticola</name>
    <name type="common">Sugarbeet leaf spot fungus</name>
    <dbReference type="NCBI Taxonomy" id="122368"/>
    <lineage>
        <taxon>Eukaryota</taxon>
        <taxon>Fungi</taxon>
        <taxon>Dikarya</taxon>
        <taxon>Ascomycota</taxon>
        <taxon>Pezizomycotina</taxon>
        <taxon>Dothideomycetes</taxon>
        <taxon>Dothideomycetidae</taxon>
        <taxon>Mycosphaerellales</taxon>
        <taxon>Mycosphaerellaceae</taxon>
        <taxon>Cercospora</taxon>
    </lineage>
</organism>
<reference evidence="3 5" key="2">
    <citation type="submission" date="2023-09" db="EMBL/GenBank/DDBJ databases">
        <title>Complete-Gapless Cercospora beticola genome.</title>
        <authorList>
            <person name="Wyatt N.A."/>
            <person name="Spanner R.E."/>
            <person name="Bolton M.D."/>
        </authorList>
    </citation>
    <scope>NUCLEOTIDE SEQUENCE [LARGE SCALE GENOMIC DNA]</scope>
    <source>
        <strain evidence="3">Cb09-40</strain>
    </source>
</reference>
<sequence length="125" mass="13552">MYQLKLFSLIGSLALVNAAPTILKRNDRTDPLLLTFCENGCGVDGVSNQVTYPFSNEGSAFPGDCVPTGYYNRQSVEIVQDSEQSYTVELFSGEGCNNPILTVTEDGCYTQPEGQIVLSARASLK</sequence>
<protein>
    <submittedName>
        <fullName evidence="2">Uncharacterized protein</fullName>
    </submittedName>
</protein>
<keyword evidence="1" id="KW-0732">Signal</keyword>
<evidence type="ECO:0000256" key="1">
    <source>
        <dbReference type="SAM" id="SignalP"/>
    </source>
</evidence>
<evidence type="ECO:0000313" key="3">
    <source>
        <dbReference type="EMBL" id="WPB02492.1"/>
    </source>
</evidence>
<keyword evidence="5" id="KW-1185">Reference proteome</keyword>
<dbReference type="EMBL" id="LKMD01000105">
    <property type="protein sequence ID" value="PIA93764.1"/>
    <property type="molecule type" value="Genomic_DNA"/>
</dbReference>
<evidence type="ECO:0000313" key="4">
    <source>
        <dbReference type="Proteomes" id="UP000230605"/>
    </source>
</evidence>
<evidence type="ECO:0000313" key="2">
    <source>
        <dbReference type="EMBL" id="PIA93764.1"/>
    </source>
</evidence>
<evidence type="ECO:0000313" key="5">
    <source>
        <dbReference type="Proteomes" id="UP001302367"/>
    </source>
</evidence>
<proteinExistence type="predicted"/>
<gene>
    <name evidence="2" type="ORF">CB0940_05180</name>
    <name evidence="3" type="ORF">RHO25_007128</name>
</gene>
<feature type="signal peptide" evidence="1">
    <location>
        <begin position="1"/>
        <end position="18"/>
    </location>
</feature>
<dbReference type="OrthoDB" id="3630588at2759"/>
<feature type="chain" id="PRO_5013888906" evidence="1">
    <location>
        <begin position="19"/>
        <end position="125"/>
    </location>
</feature>
<accession>A0A2G5HMJ1</accession>